<dbReference type="EMBL" id="SPHZ02000009">
    <property type="protein sequence ID" value="KAF0900842.1"/>
    <property type="molecule type" value="Genomic_DNA"/>
</dbReference>
<dbReference type="AlphaFoldDB" id="A0A6G1CKZ3"/>
<organism evidence="1 2">
    <name type="scientific">Oryza meyeriana var. granulata</name>
    <dbReference type="NCBI Taxonomy" id="110450"/>
    <lineage>
        <taxon>Eukaryota</taxon>
        <taxon>Viridiplantae</taxon>
        <taxon>Streptophyta</taxon>
        <taxon>Embryophyta</taxon>
        <taxon>Tracheophyta</taxon>
        <taxon>Spermatophyta</taxon>
        <taxon>Magnoliopsida</taxon>
        <taxon>Liliopsida</taxon>
        <taxon>Poales</taxon>
        <taxon>Poaceae</taxon>
        <taxon>BOP clade</taxon>
        <taxon>Oryzoideae</taxon>
        <taxon>Oryzeae</taxon>
        <taxon>Oryzinae</taxon>
        <taxon>Oryza</taxon>
        <taxon>Oryza meyeriana</taxon>
    </lineage>
</organism>
<evidence type="ECO:0000313" key="1">
    <source>
        <dbReference type="EMBL" id="KAF0900842.1"/>
    </source>
</evidence>
<gene>
    <name evidence="1" type="ORF">E2562_035477</name>
</gene>
<evidence type="ECO:0000313" key="2">
    <source>
        <dbReference type="Proteomes" id="UP000479710"/>
    </source>
</evidence>
<sequence>MDDGVVRDVNRAPVSGHFFVADVVSEGEQAAVVENECEAGNEIAFVQSESDRDGNDEAMQESESVWYVLDSLACRVGEDARGG</sequence>
<comment type="caution">
    <text evidence="1">The sequence shown here is derived from an EMBL/GenBank/DDBJ whole genome shotgun (WGS) entry which is preliminary data.</text>
</comment>
<protein>
    <submittedName>
        <fullName evidence="1">Uncharacterized protein</fullName>
    </submittedName>
</protein>
<dbReference type="Proteomes" id="UP000479710">
    <property type="component" value="Unassembled WGS sequence"/>
</dbReference>
<proteinExistence type="predicted"/>
<accession>A0A6G1CKZ3</accession>
<name>A0A6G1CKZ3_9ORYZ</name>
<keyword evidence="2" id="KW-1185">Reference proteome</keyword>
<reference evidence="1 2" key="1">
    <citation type="submission" date="2019-11" db="EMBL/GenBank/DDBJ databases">
        <title>Whole genome sequence of Oryza granulata.</title>
        <authorList>
            <person name="Li W."/>
        </authorList>
    </citation>
    <scope>NUCLEOTIDE SEQUENCE [LARGE SCALE GENOMIC DNA]</scope>
    <source>
        <strain evidence="2">cv. Menghai</strain>
        <tissue evidence="1">Leaf</tissue>
    </source>
</reference>